<dbReference type="GO" id="GO:0006355">
    <property type="term" value="P:regulation of DNA-templated transcription"/>
    <property type="evidence" value="ECO:0007669"/>
    <property type="project" value="InterPro"/>
</dbReference>
<dbReference type="PROSITE" id="PS50114">
    <property type="entry name" value="GATA_ZN_FINGER_2"/>
    <property type="match status" value="1"/>
</dbReference>
<evidence type="ECO:0000259" key="8">
    <source>
        <dbReference type="PROSITE" id="PS50114"/>
    </source>
</evidence>
<dbReference type="GO" id="GO:0043565">
    <property type="term" value="F:sequence-specific DNA binding"/>
    <property type="evidence" value="ECO:0007669"/>
    <property type="project" value="InterPro"/>
</dbReference>
<dbReference type="Proteomes" id="UP000053664">
    <property type="component" value="Unassembled WGS sequence"/>
</dbReference>
<keyword evidence="3" id="KW-0862">Zinc</keyword>
<feature type="compositionally biased region" description="Low complexity" evidence="7">
    <location>
        <begin position="974"/>
        <end position="997"/>
    </location>
</feature>
<dbReference type="CDD" id="cd00202">
    <property type="entry name" value="ZnF_GATA"/>
    <property type="match status" value="1"/>
</dbReference>
<feature type="region of interest" description="Disordered" evidence="7">
    <location>
        <begin position="141"/>
        <end position="185"/>
    </location>
</feature>
<evidence type="ECO:0000256" key="4">
    <source>
        <dbReference type="ARBA" id="ARBA00023015"/>
    </source>
</evidence>
<protein>
    <recommendedName>
        <fullName evidence="8">GATA-type domain-containing protein</fullName>
    </recommendedName>
</protein>
<evidence type="ECO:0000313" key="9">
    <source>
        <dbReference type="EMBL" id="EPQ27425.1"/>
    </source>
</evidence>
<dbReference type="GeneID" id="19319063"/>
<dbReference type="OrthoDB" id="2162994at2759"/>
<evidence type="ECO:0000256" key="7">
    <source>
        <dbReference type="SAM" id="MobiDB-lite"/>
    </source>
</evidence>
<feature type="region of interest" description="Disordered" evidence="7">
    <location>
        <begin position="692"/>
        <end position="732"/>
    </location>
</feature>
<proteinExistence type="predicted"/>
<feature type="region of interest" description="Disordered" evidence="7">
    <location>
        <begin position="1070"/>
        <end position="1160"/>
    </location>
</feature>
<keyword evidence="4" id="KW-0805">Transcription regulation</keyword>
<feature type="compositionally biased region" description="Polar residues" evidence="7">
    <location>
        <begin position="662"/>
        <end position="671"/>
    </location>
</feature>
<dbReference type="InterPro" id="IPR000679">
    <property type="entry name" value="Znf_GATA"/>
</dbReference>
<dbReference type="RefSeq" id="XP_007880684.1">
    <property type="nucleotide sequence ID" value="XM_007882493.1"/>
</dbReference>
<dbReference type="Gene3D" id="3.30.50.10">
    <property type="entry name" value="Erythroid Transcription Factor GATA-1, subunit A"/>
    <property type="match status" value="1"/>
</dbReference>
<feature type="compositionally biased region" description="Basic residues" evidence="7">
    <location>
        <begin position="1114"/>
        <end position="1130"/>
    </location>
</feature>
<accession>A0A061H5Z3</accession>
<feature type="domain" description="GATA-type" evidence="8">
    <location>
        <begin position="745"/>
        <end position="787"/>
    </location>
</feature>
<dbReference type="eggNOG" id="ENOG502RZU5">
    <property type="taxonomic scope" value="Eukaryota"/>
</dbReference>
<reference evidence="9 10" key="1">
    <citation type="journal article" date="2013" name="Plant Cell">
        <title>The transition from a phytopathogenic smut ancestor to an anamorphic biocontrol agent deciphered by comparative whole-genome analysis.</title>
        <authorList>
            <person name="Lefebvre F."/>
            <person name="Joly D.L."/>
            <person name="Labbe C."/>
            <person name="Teichmann B."/>
            <person name="Linning R."/>
            <person name="Belzile F."/>
            <person name="Bakkeren G."/>
            <person name="Belanger R.R."/>
        </authorList>
    </citation>
    <scope>NUCLEOTIDE SEQUENCE [LARGE SCALE GENOMIC DNA]</scope>
    <source>
        <strain evidence="9 10">PF-1</strain>
    </source>
</reference>
<evidence type="ECO:0000256" key="1">
    <source>
        <dbReference type="ARBA" id="ARBA00022723"/>
    </source>
</evidence>
<dbReference type="HOGENOM" id="CLU_007846_0_0_1"/>
<dbReference type="PANTHER" id="PTHR47172">
    <property type="entry name" value="OS01G0976800 PROTEIN"/>
    <property type="match status" value="1"/>
</dbReference>
<feature type="compositionally biased region" description="Basic and acidic residues" evidence="7">
    <location>
        <begin position="700"/>
        <end position="715"/>
    </location>
</feature>
<dbReference type="Pfam" id="PF00320">
    <property type="entry name" value="GATA"/>
    <property type="match status" value="1"/>
</dbReference>
<organism evidence="9 10">
    <name type="scientific">Pseudozyma flocculosa PF-1</name>
    <dbReference type="NCBI Taxonomy" id="1277687"/>
    <lineage>
        <taxon>Eukaryota</taxon>
        <taxon>Fungi</taxon>
        <taxon>Dikarya</taxon>
        <taxon>Basidiomycota</taxon>
        <taxon>Ustilaginomycotina</taxon>
        <taxon>Ustilaginomycetes</taxon>
        <taxon>Ustilaginales</taxon>
        <taxon>Ustilaginaceae</taxon>
        <taxon>Pseudozyma</taxon>
    </lineage>
</organism>
<feature type="compositionally biased region" description="Pro residues" evidence="7">
    <location>
        <begin position="638"/>
        <end position="655"/>
    </location>
</feature>
<dbReference type="AlphaFoldDB" id="A0A061H5Z3"/>
<feature type="compositionally biased region" description="Low complexity" evidence="7">
    <location>
        <begin position="66"/>
        <end position="78"/>
    </location>
</feature>
<dbReference type="GO" id="GO:0008270">
    <property type="term" value="F:zinc ion binding"/>
    <property type="evidence" value="ECO:0007669"/>
    <property type="project" value="UniProtKB-KW"/>
</dbReference>
<evidence type="ECO:0000313" key="10">
    <source>
        <dbReference type="Proteomes" id="UP000053664"/>
    </source>
</evidence>
<dbReference type="KEGG" id="pfp:PFL1_04963"/>
<evidence type="ECO:0000256" key="3">
    <source>
        <dbReference type="ARBA" id="ARBA00022833"/>
    </source>
</evidence>
<keyword evidence="5" id="KW-0804">Transcription</keyword>
<evidence type="ECO:0000256" key="5">
    <source>
        <dbReference type="ARBA" id="ARBA00023163"/>
    </source>
</evidence>
<keyword evidence="1" id="KW-0479">Metal-binding</keyword>
<keyword evidence="2 6" id="KW-0863">Zinc-finger</keyword>
<gene>
    <name evidence="9" type="ORF">PFL1_04963</name>
</gene>
<evidence type="ECO:0000256" key="6">
    <source>
        <dbReference type="PROSITE-ProRule" id="PRU00094"/>
    </source>
</evidence>
<dbReference type="SMART" id="SM00401">
    <property type="entry name" value="ZnF_GATA"/>
    <property type="match status" value="1"/>
</dbReference>
<dbReference type="PANTHER" id="PTHR47172:SF24">
    <property type="entry name" value="GATA ZINC FINGER DOMAIN-CONTAINING PROTEIN 14-RELATED"/>
    <property type="match status" value="1"/>
</dbReference>
<name>A0A061H5Z3_9BASI</name>
<dbReference type="SUPFAM" id="SSF57716">
    <property type="entry name" value="Glucocorticoid receptor-like (DNA-binding domain)"/>
    <property type="match status" value="1"/>
</dbReference>
<feature type="compositionally biased region" description="Low complexity" evidence="7">
    <location>
        <begin position="142"/>
        <end position="156"/>
    </location>
</feature>
<feature type="compositionally biased region" description="Polar residues" evidence="7">
    <location>
        <begin position="951"/>
        <end position="960"/>
    </location>
</feature>
<feature type="compositionally biased region" description="Low complexity" evidence="7">
    <location>
        <begin position="839"/>
        <end position="867"/>
    </location>
</feature>
<feature type="region of interest" description="Disordered" evidence="7">
    <location>
        <begin position="785"/>
        <end position="1020"/>
    </location>
</feature>
<feature type="region of interest" description="Disordered" evidence="7">
    <location>
        <begin position="577"/>
        <end position="679"/>
    </location>
</feature>
<dbReference type="EMBL" id="KE361639">
    <property type="protein sequence ID" value="EPQ27425.1"/>
    <property type="molecule type" value="Genomic_DNA"/>
</dbReference>
<evidence type="ECO:0000256" key="2">
    <source>
        <dbReference type="ARBA" id="ARBA00022771"/>
    </source>
</evidence>
<dbReference type="InterPro" id="IPR013088">
    <property type="entry name" value="Znf_NHR/GATA"/>
</dbReference>
<sequence>MSAVEPVLTASSYPTDVPPIAAGTLSLAGVNGSSAGPLNGVVPSHDVKKADSGGHDPVTGVGTDGSGIDVGSSGSSSGMIGEHPNEAALVAAAAAMAAAQGHHALGSGQGPTDGVDGVEGKVSGLMAPELSSYFLAAAASIHQQHQQQQEQQQQQEEQQHDHAQTQPPAESDGAAPWGIYPVGPDWEAQQGQIRDACQIYQDDRCPFPLDQGKRLIGGIRAIVDEATAEAGPTAAQAKLDALPKTTIDVGLGQTRCYWALLSASVGPPGGSAEASDDLRFVYLDPVLQHHLCEQADAMVGTSFFDYVHPEERKQACADMRKIVESRTLFGSVTRCRYSRLPRIREMLGATDAPRDPEAHKYVEDEGFVAIDIVINWVGDGMALCFFHAIIDKGPEDNDEANKSTWTNWCGTPAGAFTLRECERMWRQVKASEREPLTLPGPNHVFQVLEAGEGGQVLFSWPPPRLFPGDADERLVELSQIASFNDGSYFAHDFARYAQGVSVAPGSSQLSDANTSCTRRFKAKHQFATEGIFKVIESVLIPYGGIVLACFQIVYQGPMPEPDPELIEQARATLEAARGQIRKNDDDGGGDAPNKRSRDEDWAPAGAASEGTQRPVSPPQPQAAPLPSSGDGQAQVHPHPQPPSSSTPPTRQPPEPGIKANVTEGTPWNQAYGNLPRDPSLGSLNSLANASIEYAAGLQERPARDTQHDKPHRPFDDQNPPISGLGGANDPGGSVATLAAVAAAAAAQTKCCTGCGKSNSPEWRRGPSGHKTLCNACGLRYARSLTRRKKKKGKDGEIEFIEPTGDPSVVPKSRGGGGGSLPGVHRKSSKKRKAEEELKAAAAASGASAAGGSPSTNGSPTPSATPASVDGQVKSTPAPAPAPASGQGQGQPDVKPTAASPATRAPATPVPSAAIAAAAARAAAAAAAAAAPPAPAGASSAASSAAPSTPARQQPNGSQPSAAPVQPPTTKIEEPTATTTASITIPTSINAAALGAPAATPPRPDVEGQSSSLADAQGAPASVPAISVPVSGAEGLNLAVSAAALQSLGAFDANAVSQVLFGQLGPLAGSGATAAPVPCARPRLFDRRRRRQQGPGPQRITAALDRARPALGRRAPGRRPGCHRPGRRCAARRRDGRPEQQLSPARRLKRRPAAEKGPTSPMLPCPGSLLYPCYSMSLPRRRRRRRCCAVGAVVVVV</sequence>
<feature type="region of interest" description="Disordered" evidence="7">
    <location>
        <begin position="47"/>
        <end position="78"/>
    </location>
</feature>
<feature type="compositionally biased region" description="Low complexity" evidence="7">
    <location>
        <begin position="882"/>
        <end position="950"/>
    </location>
</feature>